<dbReference type="EMBL" id="CAMGZC010000813">
    <property type="protein sequence ID" value="CAI0650147.1"/>
    <property type="molecule type" value="Genomic_DNA"/>
</dbReference>
<evidence type="ECO:0000313" key="2">
    <source>
        <dbReference type="Proteomes" id="UP001152533"/>
    </source>
</evidence>
<dbReference type="Proteomes" id="UP001152533">
    <property type="component" value="Unassembled WGS sequence"/>
</dbReference>
<comment type="caution">
    <text evidence="1">The sequence shown here is derived from an EMBL/GenBank/DDBJ whole genome shotgun (WGS) entry which is preliminary data.</text>
</comment>
<evidence type="ECO:0000313" key="1">
    <source>
        <dbReference type="EMBL" id="CAI0650147.1"/>
    </source>
</evidence>
<name>A0A9W4RY72_9PEZI</name>
<keyword evidence="2" id="KW-1185">Reference proteome</keyword>
<proteinExistence type="predicted"/>
<dbReference type="AlphaFoldDB" id="A0A9W4RY72"/>
<organism evidence="1 2">
    <name type="scientific">Colletotrichum noveboracense</name>
    <dbReference type="NCBI Taxonomy" id="2664923"/>
    <lineage>
        <taxon>Eukaryota</taxon>
        <taxon>Fungi</taxon>
        <taxon>Dikarya</taxon>
        <taxon>Ascomycota</taxon>
        <taxon>Pezizomycotina</taxon>
        <taxon>Sordariomycetes</taxon>
        <taxon>Hypocreomycetidae</taxon>
        <taxon>Glomerellales</taxon>
        <taxon>Glomerellaceae</taxon>
        <taxon>Colletotrichum</taxon>
        <taxon>Colletotrichum gloeosporioides species complex</taxon>
    </lineage>
</organism>
<dbReference type="OrthoDB" id="4810516at2759"/>
<accession>A0A9W4RY72</accession>
<sequence length="130" mass="14186">MSASASQSHFASKEAISVVESFEKAAQFDMSSITAEAQVDNSSPSLLQQVLAYSLRSRSQYVCVGNQSEWQLISFDRPEVPAEASHYNTSDHMQISLIKNMENLLPALIGFLGDAQPMETTQVTPASSKL</sequence>
<gene>
    <name evidence="1" type="ORF">CGXH109_LOCUS93046</name>
</gene>
<reference evidence="1" key="1">
    <citation type="submission" date="2022-08" db="EMBL/GenBank/DDBJ databases">
        <authorList>
            <person name="Giroux E."/>
            <person name="Giroux E."/>
        </authorList>
    </citation>
    <scope>NUCLEOTIDE SEQUENCE</scope>
    <source>
        <strain evidence="1">H1091258</strain>
    </source>
</reference>
<protein>
    <submittedName>
        <fullName evidence="1">Uncharacterized protein</fullName>
    </submittedName>
</protein>